<dbReference type="AlphaFoldDB" id="A0A5R9BHZ2"/>
<evidence type="ECO:0000313" key="2">
    <source>
        <dbReference type="EMBL" id="TLQ00297.1"/>
    </source>
</evidence>
<dbReference type="OrthoDB" id="581471at2"/>
<dbReference type="EMBL" id="VAVZ01000003">
    <property type="protein sequence ID" value="TLQ00297.1"/>
    <property type="molecule type" value="Genomic_DNA"/>
</dbReference>
<dbReference type="InterPro" id="IPR002575">
    <property type="entry name" value="Aminoglycoside_PTrfase"/>
</dbReference>
<keyword evidence="3" id="KW-1185">Reference proteome</keyword>
<name>A0A5R9BHZ2_9MICC</name>
<keyword evidence="2" id="KW-0808">Transferase</keyword>
<dbReference type="Proteomes" id="UP000310458">
    <property type="component" value="Unassembled WGS sequence"/>
</dbReference>
<dbReference type="Pfam" id="PF01636">
    <property type="entry name" value="APH"/>
    <property type="match status" value="1"/>
</dbReference>
<dbReference type="InterPro" id="IPR011009">
    <property type="entry name" value="Kinase-like_dom_sf"/>
</dbReference>
<dbReference type="Gene3D" id="3.90.1200.10">
    <property type="match status" value="1"/>
</dbReference>
<dbReference type="GO" id="GO:0016740">
    <property type="term" value="F:transferase activity"/>
    <property type="evidence" value="ECO:0007669"/>
    <property type="project" value="UniProtKB-KW"/>
</dbReference>
<protein>
    <submittedName>
        <fullName evidence="2">Aminoglycoside phosphotransferase family protein</fullName>
    </submittedName>
</protein>
<organism evidence="2 3">
    <name type="scientific">Nesterenkonia salmonea</name>
    <dbReference type="NCBI Taxonomy" id="1804987"/>
    <lineage>
        <taxon>Bacteria</taxon>
        <taxon>Bacillati</taxon>
        <taxon>Actinomycetota</taxon>
        <taxon>Actinomycetes</taxon>
        <taxon>Micrococcales</taxon>
        <taxon>Micrococcaceae</taxon>
        <taxon>Nesterenkonia</taxon>
    </lineage>
</organism>
<evidence type="ECO:0000313" key="3">
    <source>
        <dbReference type="Proteomes" id="UP000310458"/>
    </source>
</evidence>
<proteinExistence type="predicted"/>
<feature type="domain" description="Aminoglycoside phosphotransferase" evidence="1">
    <location>
        <begin position="217"/>
        <end position="350"/>
    </location>
</feature>
<accession>A0A5R9BHZ2</accession>
<gene>
    <name evidence="2" type="ORF">FEF26_01660</name>
</gene>
<dbReference type="RefSeq" id="WP_138251797.1">
    <property type="nucleotide sequence ID" value="NZ_VAVZ01000003.1"/>
</dbReference>
<dbReference type="SUPFAM" id="SSF56112">
    <property type="entry name" value="Protein kinase-like (PK-like)"/>
    <property type="match status" value="1"/>
</dbReference>
<sequence>MTPSTKGSALTAAEADRLVAEALDLPGANEVLNSTQLSVLLGRSVIIEHLRVKPKHSIVVAHTDQHGEYGWTMLTSDPDKFGKARQRAVDSGQQFRIHRHESNGFLCSGSLWSDPELAKGLADARSALDEREGRTVEWKILRYNPRRRVVAMVDAGRHPKIARVVAGEVSTLLSTFSRWREWNVPVTHAVPLGSRGSATLAPLWGAGDLLHIPYEPAAESAGRALGRLHATPHTRTPRQAVCADPLRTAAALDVVAPWAAERARDLGNRCVQEFSRSQGFEATHIHGDFSPDQVILAAEDSHKIRVIDLERAGFGHPMQDIGSWLATCRQAERTELIAPFLAGYEACLRIHPGAANAWEAYCHLARAADFFRHRHPEWPAQTIRTLDLAEEALTQ</sequence>
<reference evidence="2 3" key="1">
    <citation type="submission" date="2019-05" db="EMBL/GenBank/DDBJ databases">
        <title>Nesterenkonia sp. GY074 isolated from the Southern Atlantic Ocean.</title>
        <authorList>
            <person name="Zhang G."/>
        </authorList>
    </citation>
    <scope>NUCLEOTIDE SEQUENCE [LARGE SCALE GENOMIC DNA]</scope>
    <source>
        <strain evidence="2 3">GY074</strain>
    </source>
</reference>
<comment type="caution">
    <text evidence="2">The sequence shown here is derived from an EMBL/GenBank/DDBJ whole genome shotgun (WGS) entry which is preliminary data.</text>
</comment>
<evidence type="ECO:0000259" key="1">
    <source>
        <dbReference type="Pfam" id="PF01636"/>
    </source>
</evidence>